<name>A0AAE3LQ20_9RHOB</name>
<dbReference type="Proteomes" id="UP001208041">
    <property type="component" value="Unassembled WGS sequence"/>
</dbReference>
<keyword evidence="1" id="KW-1133">Transmembrane helix</keyword>
<sequence length="218" mass="23103">MSDTDSFINEVNEEVQKDQFYAFVRKYWWVAAALVVLLVGGTALNEARKAGIARDAQVFGDSLDQALLLESSDARLAALNEIPAKEGDAGAMLDLLKAAEMGASGDTAGEQSLLQAIVADEDVSDVYKQLAKFKYALSLDATASDDERKAAFSELTAPGAPFRLLAEEQIALIDAGAGDLDAATARLQSIADDSLATPALRQRIGQWLVVLGAPEAAQ</sequence>
<evidence type="ECO:0000256" key="1">
    <source>
        <dbReference type="SAM" id="Phobius"/>
    </source>
</evidence>
<reference evidence="2" key="1">
    <citation type="submission" date="2022-10" db="EMBL/GenBank/DDBJ databases">
        <authorList>
            <person name="Yue Y."/>
        </authorList>
    </citation>
    <scope>NUCLEOTIDE SEQUENCE</scope>
    <source>
        <strain evidence="2">Z654</strain>
    </source>
</reference>
<evidence type="ECO:0000313" key="2">
    <source>
        <dbReference type="EMBL" id="MCV6824037.1"/>
    </source>
</evidence>
<feature type="transmembrane region" description="Helical" evidence="1">
    <location>
        <begin position="27"/>
        <end position="44"/>
    </location>
</feature>
<dbReference type="RefSeq" id="WP_263952861.1">
    <property type="nucleotide sequence ID" value="NZ_JAOYFC010000001.1"/>
</dbReference>
<organism evidence="2 3">
    <name type="scientific">Halocynthiibacter halioticoli</name>
    <dbReference type="NCBI Taxonomy" id="2986804"/>
    <lineage>
        <taxon>Bacteria</taxon>
        <taxon>Pseudomonadati</taxon>
        <taxon>Pseudomonadota</taxon>
        <taxon>Alphaproteobacteria</taxon>
        <taxon>Rhodobacterales</taxon>
        <taxon>Paracoccaceae</taxon>
        <taxon>Halocynthiibacter</taxon>
    </lineage>
</organism>
<proteinExistence type="predicted"/>
<evidence type="ECO:0000313" key="3">
    <source>
        <dbReference type="Proteomes" id="UP001208041"/>
    </source>
</evidence>
<evidence type="ECO:0008006" key="4">
    <source>
        <dbReference type="Google" id="ProtNLM"/>
    </source>
</evidence>
<keyword evidence="1" id="KW-0812">Transmembrane</keyword>
<gene>
    <name evidence="2" type="ORF">OH136_05655</name>
</gene>
<dbReference type="AlphaFoldDB" id="A0AAE3LQ20"/>
<keyword evidence="1" id="KW-0472">Membrane</keyword>
<comment type="caution">
    <text evidence="2">The sequence shown here is derived from an EMBL/GenBank/DDBJ whole genome shotgun (WGS) entry which is preliminary data.</text>
</comment>
<keyword evidence="3" id="KW-1185">Reference proteome</keyword>
<dbReference type="EMBL" id="JAOYFC010000001">
    <property type="protein sequence ID" value="MCV6824037.1"/>
    <property type="molecule type" value="Genomic_DNA"/>
</dbReference>
<protein>
    <recommendedName>
        <fullName evidence="4">Tetratricopeptide repeat-like domain-containing protein</fullName>
    </recommendedName>
</protein>
<accession>A0AAE3LQ20</accession>